<dbReference type="EC" id="2.7.11.1" evidence="2"/>
<comment type="catalytic activity">
    <reaction evidence="14">
        <text>L-seryl-[protein] + ATP = O-phospho-L-seryl-[protein] + ADP + H(+)</text>
        <dbReference type="Rhea" id="RHEA:17989"/>
        <dbReference type="Rhea" id="RHEA-COMP:9863"/>
        <dbReference type="Rhea" id="RHEA-COMP:11604"/>
        <dbReference type="ChEBI" id="CHEBI:15378"/>
        <dbReference type="ChEBI" id="CHEBI:29999"/>
        <dbReference type="ChEBI" id="CHEBI:30616"/>
        <dbReference type="ChEBI" id="CHEBI:83421"/>
        <dbReference type="ChEBI" id="CHEBI:456216"/>
        <dbReference type="EC" id="2.7.11.1"/>
    </reaction>
</comment>
<protein>
    <recommendedName>
        <fullName evidence="2">non-specific serine/threonine protein kinase</fullName>
        <ecNumber evidence="2">2.7.11.1</ecNumber>
    </recommendedName>
</protein>
<evidence type="ECO:0000256" key="13">
    <source>
        <dbReference type="ARBA" id="ARBA00047899"/>
    </source>
</evidence>
<keyword evidence="6" id="KW-0479">Metal-binding</keyword>
<dbReference type="InterPro" id="IPR008271">
    <property type="entry name" value="Ser/Thr_kinase_AS"/>
</dbReference>
<dbReference type="InterPro" id="IPR018247">
    <property type="entry name" value="EF_Hand_1_Ca_BS"/>
</dbReference>
<feature type="region of interest" description="Disordered" evidence="16">
    <location>
        <begin position="64"/>
        <end position="110"/>
    </location>
</feature>
<evidence type="ECO:0000256" key="8">
    <source>
        <dbReference type="ARBA" id="ARBA00022741"/>
    </source>
</evidence>
<comment type="similarity">
    <text evidence="1">Belongs to the protein kinase superfamily. CAMK Ser/Thr protein kinase family. CaMK subfamily.</text>
</comment>
<feature type="domain" description="EF-hand" evidence="18">
    <location>
        <begin position="435"/>
        <end position="470"/>
    </location>
</feature>
<evidence type="ECO:0000256" key="5">
    <source>
        <dbReference type="ARBA" id="ARBA00022679"/>
    </source>
</evidence>
<evidence type="ECO:0000256" key="1">
    <source>
        <dbReference type="ARBA" id="ARBA00005354"/>
    </source>
</evidence>
<dbReference type="PROSITE" id="PS00018">
    <property type="entry name" value="EF_HAND_1"/>
    <property type="match status" value="4"/>
</dbReference>
<evidence type="ECO:0000256" key="11">
    <source>
        <dbReference type="ARBA" id="ARBA00022840"/>
    </source>
</evidence>
<dbReference type="PROSITE" id="PS00108">
    <property type="entry name" value="PROTEIN_KINASE_ST"/>
    <property type="match status" value="1"/>
</dbReference>
<dbReference type="FunFam" id="1.10.238.10:FF:000015">
    <property type="entry name" value="Calcium-dependent protein kinase 1"/>
    <property type="match status" value="1"/>
</dbReference>
<keyword evidence="11 15" id="KW-0067">ATP-binding</keyword>
<feature type="domain" description="Protein kinase" evidence="17">
    <location>
        <begin position="134"/>
        <end position="392"/>
    </location>
</feature>
<reference evidence="19" key="1">
    <citation type="submission" date="2022-07" db="EMBL/GenBank/DDBJ databases">
        <authorList>
            <person name="Macas J."/>
            <person name="Novak P."/>
            <person name="Neumann P."/>
        </authorList>
    </citation>
    <scope>NUCLEOTIDE SEQUENCE</scope>
</reference>
<dbReference type="Gene3D" id="1.10.510.10">
    <property type="entry name" value="Transferase(Phosphotransferase) domain 1"/>
    <property type="match status" value="1"/>
</dbReference>
<dbReference type="Proteomes" id="UP001152523">
    <property type="component" value="Unassembled WGS sequence"/>
</dbReference>
<dbReference type="PROSITE" id="PS00107">
    <property type="entry name" value="PROTEIN_KINASE_ATP"/>
    <property type="match status" value="1"/>
</dbReference>
<keyword evidence="9" id="KW-0418">Kinase</keyword>
<feature type="binding site" evidence="15">
    <location>
        <position position="167"/>
    </location>
    <ligand>
        <name>ATP</name>
        <dbReference type="ChEBI" id="CHEBI:30616"/>
    </ligand>
</feature>
<sequence length="578" mass="64492">MGNNCAHGKISGKGFDSVFWWFRIPNKLKVKKKVISNNGDANREPVGDIASVQTNPPEIEQIEKGDNQHSSEGPEHIMTGKEGKNAGSKQDDNNEKPVEPSKPRKPLNTKRMLSAGLQVDSVLKTKTGNLKDYFTLEEKLGHGQFGTTFLCTEKATGLRYACKSIAKRKLLTREDVDDVRREIEIMHHLAGHPNVVSIKGSYEDAVAVHVVMELCAGGELFDRIVKRGHYSERQAAGLARTIVGVVEACHSLGVMHRDLKPENFLFVNEKEDSPLKTIDFGLSTFFKPGDVFNDVVGSPYYVAPEVLLKSYGQEADIWSAGVIIYILLSGVPPFWGETEQEIFEEVLHADIDFKSEPWPHISDSAKDLVTKMLVRDPKKRLSAHEVLCHPWVQIDGVAPDKPLDSAVLTRLTQFSAMNKLKKMALRVIAERLSEEEIAGLREMFKMIDIDGSGHITFEELKVGLKRFGADLNESEIHDLMKAADVDNSGTIDYGEFIAAMLHINKITKEDHLFAAFSYFDKDGSGYITADELQKACDEFGIKNPHLEEMIQEADQNNDGRIDYSEFVSMMQKGAINLG</sequence>
<dbReference type="GO" id="GO:0004674">
    <property type="term" value="F:protein serine/threonine kinase activity"/>
    <property type="evidence" value="ECO:0007669"/>
    <property type="project" value="UniProtKB-KW"/>
</dbReference>
<organism evidence="19 20">
    <name type="scientific">Cuscuta epithymum</name>
    <dbReference type="NCBI Taxonomy" id="186058"/>
    <lineage>
        <taxon>Eukaryota</taxon>
        <taxon>Viridiplantae</taxon>
        <taxon>Streptophyta</taxon>
        <taxon>Embryophyta</taxon>
        <taxon>Tracheophyta</taxon>
        <taxon>Spermatophyta</taxon>
        <taxon>Magnoliopsida</taxon>
        <taxon>eudicotyledons</taxon>
        <taxon>Gunneridae</taxon>
        <taxon>Pentapetalae</taxon>
        <taxon>asterids</taxon>
        <taxon>lamiids</taxon>
        <taxon>Solanales</taxon>
        <taxon>Convolvulaceae</taxon>
        <taxon>Cuscuteae</taxon>
        <taxon>Cuscuta</taxon>
        <taxon>Cuscuta subgen. Cuscuta</taxon>
    </lineage>
</organism>
<evidence type="ECO:0000256" key="6">
    <source>
        <dbReference type="ARBA" id="ARBA00022723"/>
    </source>
</evidence>
<dbReference type="InterPro" id="IPR017441">
    <property type="entry name" value="Protein_kinase_ATP_BS"/>
</dbReference>
<dbReference type="InterPro" id="IPR011009">
    <property type="entry name" value="Kinase-like_dom_sf"/>
</dbReference>
<dbReference type="CDD" id="cd00051">
    <property type="entry name" value="EFh"/>
    <property type="match status" value="2"/>
</dbReference>
<keyword evidence="3" id="KW-0723">Serine/threonine-protein kinase</keyword>
<dbReference type="GO" id="GO:0005509">
    <property type="term" value="F:calcium ion binding"/>
    <property type="evidence" value="ECO:0007669"/>
    <property type="project" value="InterPro"/>
</dbReference>
<dbReference type="InterPro" id="IPR000719">
    <property type="entry name" value="Prot_kinase_dom"/>
</dbReference>
<evidence type="ECO:0000256" key="14">
    <source>
        <dbReference type="ARBA" id="ARBA00048679"/>
    </source>
</evidence>
<dbReference type="Pfam" id="PF13499">
    <property type="entry name" value="EF-hand_7"/>
    <property type="match status" value="2"/>
</dbReference>
<feature type="compositionally biased region" description="Basic and acidic residues" evidence="16">
    <location>
        <begin position="64"/>
        <end position="102"/>
    </location>
</feature>
<dbReference type="InterPro" id="IPR050205">
    <property type="entry name" value="CDPK_Ser/Thr_kinases"/>
</dbReference>
<name>A0AAV0FHY4_9ASTE</name>
<evidence type="ECO:0000259" key="17">
    <source>
        <dbReference type="PROSITE" id="PS50011"/>
    </source>
</evidence>
<keyword evidence="5" id="KW-0808">Transferase</keyword>
<evidence type="ECO:0000256" key="9">
    <source>
        <dbReference type="ARBA" id="ARBA00022777"/>
    </source>
</evidence>
<dbReference type="AlphaFoldDB" id="A0AAV0FHY4"/>
<dbReference type="InterPro" id="IPR002048">
    <property type="entry name" value="EF_hand_dom"/>
</dbReference>
<evidence type="ECO:0000313" key="19">
    <source>
        <dbReference type="EMBL" id="CAH9135052.1"/>
    </source>
</evidence>
<keyword evidence="7" id="KW-0677">Repeat</keyword>
<dbReference type="EMBL" id="CAMAPF010000984">
    <property type="protein sequence ID" value="CAH9135052.1"/>
    <property type="molecule type" value="Genomic_DNA"/>
</dbReference>
<keyword evidence="20" id="KW-1185">Reference proteome</keyword>
<feature type="domain" description="EF-hand" evidence="18">
    <location>
        <begin position="507"/>
        <end position="542"/>
    </location>
</feature>
<dbReference type="Pfam" id="PF00069">
    <property type="entry name" value="Pkinase"/>
    <property type="match status" value="1"/>
</dbReference>
<dbReference type="SMART" id="SM00220">
    <property type="entry name" value="S_TKc"/>
    <property type="match status" value="1"/>
</dbReference>
<evidence type="ECO:0000256" key="15">
    <source>
        <dbReference type="PROSITE-ProRule" id="PRU10141"/>
    </source>
</evidence>
<dbReference type="InterPro" id="IPR011992">
    <property type="entry name" value="EF-hand-dom_pair"/>
</dbReference>
<feature type="domain" description="EF-hand" evidence="18">
    <location>
        <begin position="545"/>
        <end position="576"/>
    </location>
</feature>
<dbReference type="PROSITE" id="PS50222">
    <property type="entry name" value="EF_HAND_2"/>
    <property type="match status" value="4"/>
</dbReference>
<dbReference type="GO" id="GO:0005524">
    <property type="term" value="F:ATP binding"/>
    <property type="evidence" value="ECO:0007669"/>
    <property type="project" value="UniProtKB-UniRule"/>
</dbReference>
<proteinExistence type="inferred from homology"/>
<comment type="similarity">
    <text evidence="12">Belongs to the protein kinase superfamily. Ser/Thr protein kinase family. CDPK subfamily.</text>
</comment>
<dbReference type="PANTHER" id="PTHR24349">
    <property type="entry name" value="SERINE/THREONINE-PROTEIN KINASE"/>
    <property type="match status" value="1"/>
</dbReference>
<evidence type="ECO:0000259" key="18">
    <source>
        <dbReference type="PROSITE" id="PS50222"/>
    </source>
</evidence>
<comment type="caution">
    <text evidence="19">The sequence shown here is derived from an EMBL/GenBank/DDBJ whole genome shotgun (WGS) entry which is preliminary data.</text>
</comment>
<evidence type="ECO:0000313" key="20">
    <source>
        <dbReference type="Proteomes" id="UP001152523"/>
    </source>
</evidence>
<evidence type="ECO:0000256" key="7">
    <source>
        <dbReference type="ARBA" id="ARBA00022737"/>
    </source>
</evidence>
<dbReference type="CDD" id="cd05117">
    <property type="entry name" value="STKc_CAMK"/>
    <property type="match status" value="1"/>
</dbReference>
<dbReference type="SUPFAM" id="SSF56112">
    <property type="entry name" value="Protein kinase-like (PK-like)"/>
    <property type="match status" value="1"/>
</dbReference>
<dbReference type="PROSITE" id="PS50011">
    <property type="entry name" value="PROTEIN_KINASE_DOM"/>
    <property type="match status" value="1"/>
</dbReference>
<evidence type="ECO:0000256" key="10">
    <source>
        <dbReference type="ARBA" id="ARBA00022837"/>
    </source>
</evidence>
<dbReference type="Gene3D" id="1.10.238.10">
    <property type="entry name" value="EF-hand"/>
    <property type="match status" value="1"/>
</dbReference>
<comment type="catalytic activity">
    <reaction evidence="13">
        <text>L-threonyl-[protein] + ATP = O-phospho-L-threonyl-[protein] + ADP + H(+)</text>
        <dbReference type="Rhea" id="RHEA:46608"/>
        <dbReference type="Rhea" id="RHEA-COMP:11060"/>
        <dbReference type="Rhea" id="RHEA-COMP:11605"/>
        <dbReference type="ChEBI" id="CHEBI:15378"/>
        <dbReference type="ChEBI" id="CHEBI:30013"/>
        <dbReference type="ChEBI" id="CHEBI:30616"/>
        <dbReference type="ChEBI" id="CHEBI:61977"/>
        <dbReference type="ChEBI" id="CHEBI:456216"/>
        <dbReference type="EC" id="2.7.11.1"/>
    </reaction>
</comment>
<gene>
    <name evidence="19" type="ORF">CEPIT_LOCUS34221</name>
</gene>
<feature type="domain" description="EF-hand" evidence="18">
    <location>
        <begin position="471"/>
        <end position="506"/>
    </location>
</feature>
<dbReference type="SUPFAM" id="SSF47473">
    <property type="entry name" value="EF-hand"/>
    <property type="match status" value="1"/>
</dbReference>
<dbReference type="FunFam" id="1.10.510.10:FF:000249">
    <property type="entry name" value="Calcium-dependent protein kinase SK5"/>
    <property type="match status" value="1"/>
</dbReference>
<evidence type="ECO:0000256" key="12">
    <source>
        <dbReference type="ARBA" id="ARBA00024334"/>
    </source>
</evidence>
<keyword evidence="8 15" id="KW-0547">Nucleotide-binding</keyword>
<dbReference type="SMART" id="SM00054">
    <property type="entry name" value="EFh"/>
    <property type="match status" value="4"/>
</dbReference>
<evidence type="ECO:0000256" key="16">
    <source>
        <dbReference type="SAM" id="MobiDB-lite"/>
    </source>
</evidence>
<accession>A0AAV0FHY4</accession>
<evidence type="ECO:0000256" key="3">
    <source>
        <dbReference type="ARBA" id="ARBA00022527"/>
    </source>
</evidence>
<evidence type="ECO:0000256" key="4">
    <source>
        <dbReference type="ARBA" id="ARBA00022553"/>
    </source>
</evidence>
<evidence type="ECO:0000256" key="2">
    <source>
        <dbReference type="ARBA" id="ARBA00012513"/>
    </source>
</evidence>
<dbReference type="FunFam" id="3.30.200.20:FF:000004">
    <property type="entry name" value="Calcium-dependent protein kinase 1"/>
    <property type="match status" value="1"/>
</dbReference>
<dbReference type="Gene3D" id="3.30.200.20">
    <property type="entry name" value="Phosphorylase Kinase, domain 1"/>
    <property type="match status" value="1"/>
</dbReference>
<keyword evidence="10" id="KW-0106">Calcium</keyword>
<keyword evidence="4" id="KW-0597">Phosphoprotein</keyword>